<keyword evidence="1" id="KW-0812">Transmembrane</keyword>
<evidence type="ECO:0000313" key="2">
    <source>
        <dbReference type="EMBL" id="ULT86913.1"/>
    </source>
</evidence>
<dbReference type="Proteomes" id="UP000827892">
    <property type="component" value="Chromosome V"/>
</dbReference>
<keyword evidence="1" id="KW-0472">Membrane</keyword>
<name>A0AAE9CY16_CAEBR</name>
<accession>A0AAE9CY16</accession>
<gene>
    <name evidence="2" type="ORF">L3Y34_006566</name>
</gene>
<evidence type="ECO:0000313" key="3">
    <source>
        <dbReference type="Proteomes" id="UP000827892"/>
    </source>
</evidence>
<feature type="transmembrane region" description="Helical" evidence="1">
    <location>
        <begin position="7"/>
        <end position="24"/>
    </location>
</feature>
<sequence>MDAAESVVMVLHTVFLVFLVWYSYKKNEEFTSIVIITGFLYAIPITVAYLENNDFMNLFNSYPNVHLYHYAPEIFIPVTVTVLSIEWKKKIVPVVTAH</sequence>
<proteinExistence type="predicted"/>
<dbReference type="EMBL" id="CP090895">
    <property type="protein sequence ID" value="ULT86913.1"/>
    <property type="molecule type" value="Genomic_DNA"/>
</dbReference>
<feature type="transmembrane region" description="Helical" evidence="1">
    <location>
        <begin position="30"/>
        <end position="50"/>
    </location>
</feature>
<organism evidence="2 3">
    <name type="scientific">Caenorhabditis briggsae</name>
    <dbReference type="NCBI Taxonomy" id="6238"/>
    <lineage>
        <taxon>Eukaryota</taxon>
        <taxon>Metazoa</taxon>
        <taxon>Ecdysozoa</taxon>
        <taxon>Nematoda</taxon>
        <taxon>Chromadorea</taxon>
        <taxon>Rhabditida</taxon>
        <taxon>Rhabditina</taxon>
        <taxon>Rhabditomorpha</taxon>
        <taxon>Rhabditoidea</taxon>
        <taxon>Rhabditidae</taxon>
        <taxon>Peloderinae</taxon>
        <taxon>Caenorhabditis</taxon>
    </lineage>
</organism>
<keyword evidence="1" id="KW-1133">Transmembrane helix</keyword>
<reference evidence="2 3" key="1">
    <citation type="submission" date="2022-02" db="EMBL/GenBank/DDBJ databases">
        <title>Chromosome-level reference genomes for two strains of Caenorhabditis briggsae: an improved platform for comparative genomics.</title>
        <authorList>
            <person name="Stevens L."/>
            <person name="Andersen E.C."/>
        </authorList>
    </citation>
    <scope>NUCLEOTIDE SEQUENCE [LARGE SCALE GENOMIC DNA]</scope>
    <source>
        <strain evidence="2">QX1410_ONT</strain>
        <tissue evidence="2">Whole-organism</tissue>
    </source>
</reference>
<protein>
    <submittedName>
        <fullName evidence="2">Uncharacterized protein</fullName>
    </submittedName>
</protein>
<evidence type="ECO:0000256" key="1">
    <source>
        <dbReference type="SAM" id="Phobius"/>
    </source>
</evidence>
<dbReference type="AlphaFoldDB" id="A0AAE9CY16"/>